<dbReference type="Proteomes" id="UP000292544">
    <property type="component" value="Unassembled WGS sequence"/>
</dbReference>
<evidence type="ECO:0000313" key="2">
    <source>
        <dbReference type="Proteomes" id="UP000292544"/>
    </source>
</evidence>
<comment type="caution">
    <text evidence="1">The sequence shown here is derived from an EMBL/GenBank/DDBJ whole genome shotgun (WGS) entry which is preliminary data.</text>
</comment>
<dbReference type="EMBL" id="SHLY01000001">
    <property type="protein sequence ID" value="TAA48354.1"/>
    <property type="molecule type" value="Genomic_DNA"/>
</dbReference>
<gene>
    <name evidence="1" type="ORF">EXY25_03745</name>
</gene>
<dbReference type="RefSeq" id="WP_130565759.1">
    <property type="nucleotide sequence ID" value="NZ_SHLY01000001.1"/>
</dbReference>
<reference evidence="2" key="1">
    <citation type="submission" date="2019-02" db="EMBL/GenBank/DDBJ databases">
        <title>Draft genome sequence of Muricauda sp. 176CP4-71.</title>
        <authorList>
            <person name="Park J.-S."/>
        </authorList>
    </citation>
    <scope>NUCLEOTIDE SEQUENCE [LARGE SCALE GENOMIC DNA]</scope>
    <source>
        <strain evidence="2">176GS2-150</strain>
    </source>
</reference>
<accession>A0ABY1WUC8</accession>
<protein>
    <submittedName>
        <fullName evidence="1">Uncharacterized protein</fullName>
    </submittedName>
</protein>
<organism evidence="1 2">
    <name type="scientific">Corallincola spongiicola</name>
    <dbReference type="NCBI Taxonomy" id="2520508"/>
    <lineage>
        <taxon>Bacteria</taxon>
        <taxon>Pseudomonadati</taxon>
        <taxon>Pseudomonadota</taxon>
        <taxon>Gammaproteobacteria</taxon>
        <taxon>Alteromonadales</taxon>
        <taxon>Psychromonadaceae</taxon>
        <taxon>Corallincola</taxon>
    </lineage>
</organism>
<keyword evidence="2" id="KW-1185">Reference proteome</keyword>
<sequence length="165" mass="18923">MNVRPQVEAWLNKCNIPFTSDVTEYLEDVDFRYEVEEVLYGMAKKNTSTFSYDVEAFDESFYQDLLQSYLTLAGKEWEFVCSEDVAGDAAVKIIMQKGSEQREIVAGGIEFEGDFPASLHSEMEKFTRKHAKKTVLSFHCDESVELYGCSHEQADELIAIFKKLK</sequence>
<proteinExistence type="predicted"/>
<name>A0ABY1WUC8_9GAMM</name>
<evidence type="ECO:0000313" key="1">
    <source>
        <dbReference type="EMBL" id="TAA48354.1"/>
    </source>
</evidence>